<dbReference type="Proteomes" id="UP001596074">
    <property type="component" value="Unassembled WGS sequence"/>
</dbReference>
<feature type="region of interest" description="Disordered" evidence="1">
    <location>
        <begin position="1"/>
        <end position="25"/>
    </location>
</feature>
<sequence length="96" mass="10453">MPHHATFTTFGNPDGGREGRGELPGGASWAWQAKYLFTLDNDAFKQIDKSWTALAMLEAGSVGSQPAAAAEPRDRWNASSYSRGGMSLFQQRFEVG</sequence>
<evidence type="ECO:0000256" key="1">
    <source>
        <dbReference type="SAM" id="MobiDB-lite"/>
    </source>
</evidence>
<dbReference type="EMBL" id="JBHSON010000060">
    <property type="protein sequence ID" value="MFC5750868.1"/>
    <property type="molecule type" value="Genomic_DNA"/>
</dbReference>
<accession>A0ABW1A885</accession>
<dbReference type="RefSeq" id="WP_378286682.1">
    <property type="nucleotide sequence ID" value="NZ_JBHSON010000060.1"/>
</dbReference>
<reference evidence="3" key="1">
    <citation type="journal article" date="2019" name="Int. J. Syst. Evol. Microbiol.">
        <title>The Global Catalogue of Microorganisms (GCM) 10K type strain sequencing project: providing services to taxonomists for standard genome sequencing and annotation.</title>
        <authorList>
            <consortium name="The Broad Institute Genomics Platform"/>
            <consortium name="The Broad Institute Genome Sequencing Center for Infectious Disease"/>
            <person name="Wu L."/>
            <person name="Ma J."/>
        </authorList>
    </citation>
    <scope>NUCLEOTIDE SEQUENCE [LARGE SCALE GENOMIC DNA]</scope>
    <source>
        <strain evidence="3">KCTC 42087</strain>
    </source>
</reference>
<evidence type="ECO:0000313" key="3">
    <source>
        <dbReference type="Proteomes" id="UP001596074"/>
    </source>
</evidence>
<name>A0ABW1A885_9ACTN</name>
<evidence type="ECO:0000313" key="2">
    <source>
        <dbReference type="EMBL" id="MFC5750868.1"/>
    </source>
</evidence>
<comment type="caution">
    <text evidence="2">The sequence shown here is derived from an EMBL/GenBank/DDBJ whole genome shotgun (WGS) entry which is preliminary data.</text>
</comment>
<keyword evidence="3" id="KW-1185">Reference proteome</keyword>
<gene>
    <name evidence="2" type="ORF">ACFPZN_35065</name>
</gene>
<protein>
    <submittedName>
        <fullName evidence="2">Uncharacterized protein</fullName>
    </submittedName>
</protein>
<proteinExistence type="predicted"/>
<feature type="compositionally biased region" description="Polar residues" evidence="1">
    <location>
        <begin position="1"/>
        <end position="11"/>
    </location>
</feature>
<organism evidence="2 3">
    <name type="scientific">Actinomadura rugatobispora</name>
    <dbReference type="NCBI Taxonomy" id="1994"/>
    <lineage>
        <taxon>Bacteria</taxon>
        <taxon>Bacillati</taxon>
        <taxon>Actinomycetota</taxon>
        <taxon>Actinomycetes</taxon>
        <taxon>Streptosporangiales</taxon>
        <taxon>Thermomonosporaceae</taxon>
        <taxon>Actinomadura</taxon>
    </lineage>
</organism>